<dbReference type="PRINTS" id="PR00344">
    <property type="entry name" value="BCTRLSENSOR"/>
</dbReference>
<dbReference type="CDD" id="cd00130">
    <property type="entry name" value="PAS"/>
    <property type="match status" value="1"/>
</dbReference>
<dbReference type="Gene3D" id="3.30.565.10">
    <property type="entry name" value="Histidine kinase-like ATPase, C-terminal domain"/>
    <property type="match status" value="1"/>
</dbReference>
<keyword evidence="4" id="KW-0808">Transferase</keyword>
<keyword evidence="6" id="KW-0175">Coiled coil</keyword>
<evidence type="ECO:0000256" key="6">
    <source>
        <dbReference type="SAM" id="Coils"/>
    </source>
</evidence>
<evidence type="ECO:0000313" key="11">
    <source>
        <dbReference type="Proteomes" id="UP000290848"/>
    </source>
</evidence>
<dbReference type="InterPro" id="IPR000014">
    <property type="entry name" value="PAS"/>
</dbReference>
<keyword evidence="3" id="KW-0597">Phosphoprotein</keyword>
<dbReference type="SUPFAM" id="SSF55785">
    <property type="entry name" value="PYP-like sensor domain (PAS domain)"/>
    <property type="match status" value="1"/>
</dbReference>
<evidence type="ECO:0000259" key="7">
    <source>
        <dbReference type="PROSITE" id="PS50109"/>
    </source>
</evidence>
<evidence type="ECO:0000256" key="4">
    <source>
        <dbReference type="ARBA" id="ARBA00022679"/>
    </source>
</evidence>
<dbReference type="Pfam" id="PF00512">
    <property type="entry name" value="HisKA"/>
    <property type="match status" value="1"/>
</dbReference>
<dbReference type="SUPFAM" id="SSF47384">
    <property type="entry name" value="Homodimeric domain of signal transducing histidine kinase"/>
    <property type="match status" value="1"/>
</dbReference>
<feature type="domain" description="PAC" evidence="9">
    <location>
        <begin position="89"/>
        <end position="141"/>
    </location>
</feature>
<dbReference type="InterPro" id="IPR003594">
    <property type="entry name" value="HATPase_dom"/>
</dbReference>
<dbReference type="InterPro" id="IPR000700">
    <property type="entry name" value="PAS-assoc_C"/>
</dbReference>
<proteinExistence type="predicted"/>
<dbReference type="NCBIfam" id="TIGR00229">
    <property type="entry name" value="sensory_box"/>
    <property type="match status" value="1"/>
</dbReference>
<evidence type="ECO:0000256" key="3">
    <source>
        <dbReference type="ARBA" id="ARBA00022553"/>
    </source>
</evidence>
<dbReference type="SUPFAM" id="SSF55874">
    <property type="entry name" value="ATPase domain of HSP90 chaperone/DNA topoisomerase II/histidine kinase"/>
    <property type="match status" value="1"/>
</dbReference>
<dbReference type="InterPro" id="IPR001610">
    <property type="entry name" value="PAC"/>
</dbReference>
<evidence type="ECO:0000256" key="2">
    <source>
        <dbReference type="ARBA" id="ARBA00012438"/>
    </source>
</evidence>
<evidence type="ECO:0000259" key="8">
    <source>
        <dbReference type="PROSITE" id="PS50112"/>
    </source>
</evidence>
<dbReference type="GO" id="GO:0000155">
    <property type="term" value="F:phosphorelay sensor kinase activity"/>
    <property type="evidence" value="ECO:0007669"/>
    <property type="project" value="InterPro"/>
</dbReference>
<evidence type="ECO:0000256" key="1">
    <source>
        <dbReference type="ARBA" id="ARBA00000085"/>
    </source>
</evidence>
<organism evidence="10 11">
    <name type="scientific">Arcticibacter tournemirensis</name>
    <dbReference type="NCBI Taxonomy" id="699437"/>
    <lineage>
        <taxon>Bacteria</taxon>
        <taxon>Pseudomonadati</taxon>
        <taxon>Bacteroidota</taxon>
        <taxon>Sphingobacteriia</taxon>
        <taxon>Sphingobacteriales</taxon>
        <taxon>Sphingobacteriaceae</taxon>
        <taxon>Arcticibacter</taxon>
    </lineage>
</organism>
<dbReference type="SMART" id="SM00387">
    <property type="entry name" value="HATPase_c"/>
    <property type="match status" value="1"/>
</dbReference>
<comment type="caution">
    <text evidence="10">The sequence shown here is derived from an EMBL/GenBank/DDBJ whole genome shotgun (WGS) entry which is preliminary data.</text>
</comment>
<dbReference type="InterPro" id="IPR004358">
    <property type="entry name" value="Sig_transdc_His_kin-like_C"/>
</dbReference>
<dbReference type="SMART" id="SM00388">
    <property type="entry name" value="HisKA"/>
    <property type="match status" value="1"/>
</dbReference>
<dbReference type="EC" id="2.7.13.3" evidence="2"/>
<dbReference type="InterPro" id="IPR003661">
    <property type="entry name" value="HisK_dim/P_dom"/>
</dbReference>
<dbReference type="SMART" id="SM00086">
    <property type="entry name" value="PAC"/>
    <property type="match status" value="1"/>
</dbReference>
<dbReference type="PANTHER" id="PTHR43304">
    <property type="entry name" value="PHYTOCHROME-LIKE PROTEIN CPH1"/>
    <property type="match status" value="1"/>
</dbReference>
<name>A0A4Q0MBG7_9SPHI</name>
<feature type="domain" description="Histidine kinase" evidence="7">
    <location>
        <begin position="159"/>
        <end position="371"/>
    </location>
</feature>
<dbReference type="CDD" id="cd00082">
    <property type="entry name" value="HisKA"/>
    <property type="match status" value="1"/>
</dbReference>
<dbReference type="Pfam" id="PF02518">
    <property type="entry name" value="HATPase_c"/>
    <property type="match status" value="1"/>
</dbReference>
<dbReference type="PROSITE" id="PS50109">
    <property type="entry name" value="HIS_KIN"/>
    <property type="match status" value="1"/>
</dbReference>
<dbReference type="PROSITE" id="PS50112">
    <property type="entry name" value="PAS"/>
    <property type="match status" value="1"/>
</dbReference>
<dbReference type="InterPro" id="IPR052162">
    <property type="entry name" value="Sensor_kinase/Photoreceptor"/>
</dbReference>
<keyword evidence="5" id="KW-0418">Kinase</keyword>
<dbReference type="InterPro" id="IPR005467">
    <property type="entry name" value="His_kinase_dom"/>
</dbReference>
<comment type="catalytic activity">
    <reaction evidence="1">
        <text>ATP + protein L-histidine = ADP + protein N-phospho-L-histidine.</text>
        <dbReference type="EC" id="2.7.13.3"/>
    </reaction>
</comment>
<dbReference type="RefSeq" id="WP_128768699.1">
    <property type="nucleotide sequence ID" value="NZ_RXOC01000004.1"/>
</dbReference>
<evidence type="ECO:0000256" key="5">
    <source>
        <dbReference type="ARBA" id="ARBA00022777"/>
    </source>
</evidence>
<dbReference type="PANTHER" id="PTHR43304:SF1">
    <property type="entry name" value="PAC DOMAIN-CONTAINING PROTEIN"/>
    <property type="match status" value="1"/>
</dbReference>
<dbReference type="Gene3D" id="1.10.287.130">
    <property type="match status" value="1"/>
</dbReference>
<dbReference type="InterPro" id="IPR036890">
    <property type="entry name" value="HATPase_C_sf"/>
</dbReference>
<dbReference type="AlphaFoldDB" id="A0A4Q0MBG7"/>
<accession>A0A4Q0MBG7</accession>
<evidence type="ECO:0000313" key="10">
    <source>
        <dbReference type="EMBL" id="RXF70393.1"/>
    </source>
</evidence>
<dbReference type="Pfam" id="PF13426">
    <property type="entry name" value="PAS_9"/>
    <property type="match status" value="1"/>
</dbReference>
<dbReference type="InterPro" id="IPR035965">
    <property type="entry name" value="PAS-like_dom_sf"/>
</dbReference>
<gene>
    <name evidence="10" type="ORF">EKH83_07000</name>
</gene>
<dbReference type="Proteomes" id="UP000290848">
    <property type="component" value="Unassembled WGS sequence"/>
</dbReference>
<evidence type="ECO:0000259" key="9">
    <source>
        <dbReference type="PROSITE" id="PS50113"/>
    </source>
</evidence>
<sequence length="371" mass="41747">MTIESDNKNSGLHAINALNAYQQAVNSAAIVSITDKRGIITYVNELFCQISKYQENELVGNNHRIINSNYHPKSFFSSLWRTISTGNVWHGEVRNKAKDGSFYWVDTTISPMLNNDGHITHYLSIRSLITERKRLEKERERLLSELTQKYNALMQFNYIVSHNLRVPIANILGLTGLLRSENTVDTELIDMVHKSAESMDMIIKDLTSLLAVRTPINESLEEISLSDIISSVKNTLSTQISSSGAIIREHISPDAENIYTFKAYFQSIVYNLLSNAIKYHKPDTSPLINVKARREKDAFVLSVKDNGVGMDLDAIGNKLFGLYKRFDLTREGRGVGLHFTKTQVETLGGQISVKSKPGLGTVFTITLKNLF</sequence>
<feature type="coiled-coil region" evidence="6">
    <location>
        <begin position="125"/>
        <end position="152"/>
    </location>
</feature>
<feature type="domain" description="PAS" evidence="8">
    <location>
        <begin position="31"/>
        <end position="74"/>
    </location>
</feature>
<reference evidence="10 11" key="1">
    <citation type="submission" date="2018-12" db="EMBL/GenBank/DDBJ databases">
        <title>The Draft Genome Sequence of the Soil Bacterium Pedobacter tournemirensis R1.</title>
        <authorList>
            <person name="He J."/>
        </authorList>
    </citation>
    <scope>NUCLEOTIDE SEQUENCE [LARGE SCALE GENOMIC DNA]</scope>
    <source>
        <strain evidence="10 11">R1</strain>
    </source>
</reference>
<dbReference type="Gene3D" id="3.30.450.20">
    <property type="entry name" value="PAS domain"/>
    <property type="match status" value="1"/>
</dbReference>
<dbReference type="InterPro" id="IPR036097">
    <property type="entry name" value="HisK_dim/P_sf"/>
</dbReference>
<protein>
    <recommendedName>
        <fullName evidence="2">histidine kinase</fullName>
        <ecNumber evidence="2">2.7.13.3</ecNumber>
    </recommendedName>
</protein>
<dbReference type="PROSITE" id="PS50113">
    <property type="entry name" value="PAC"/>
    <property type="match status" value="1"/>
</dbReference>
<dbReference type="EMBL" id="RXOC01000004">
    <property type="protein sequence ID" value="RXF70393.1"/>
    <property type="molecule type" value="Genomic_DNA"/>
</dbReference>